<dbReference type="Pfam" id="PF02151">
    <property type="entry name" value="UVR"/>
    <property type="match status" value="1"/>
</dbReference>
<sequence>MKKLELDIVALSHSVTQSHNYAVVLGEILGSRRLPIVIGGFEAQAIAVAMEKMSPNRPLTHDLFKNTLETFDIELKEVIISNLLDGIFYAKLICLRAGEIVEIDSRTSDAIAMAVRFDCPIFTYEFIMEQAGVVLDDAEEEKMTSTSKAVSKKEQEDAPLNTYSDDALNKLLDEVLKNEDYERAAEIRDELKSRGGKES</sequence>
<dbReference type="EMBL" id="BSOH01000001">
    <property type="protein sequence ID" value="GLR15700.1"/>
    <property type="molecule type" value="Genomic_DNA"/>
</dbReference>
<dbReference type="Proteomes" id="UP001156666">
    <property type="component" value="Unassembled WGS sequence"/>
</dbReference>
<reference evidence="3" key="2">
    <citation type="submission" date="2023-01" db="EMBL/GenBank/DDBJ databases">
        <title>Draft genome sequence of Portibacter lacus strain NBRC 108769.</title>
        <authorList>
            <person name="Sun Q."/>
            <person name="Mori K."/>
        </authorList>
    </citation>
    <scope>NUCLEOTIDE SEQUENCE</scope>
    <source>
        <strain evidence="3">NBRC 108769</strain>
    </source>
</reference>
<protein>
    <recommendedName>
        <fullName evidence="2">BFN domain-containing protein</fullName>
    </recommendedName>
</protein>
<dbReference type="InterPro" id="IPR001943">
    <property type="entry name" value="UVR_dom"/>
</dbReference>
<evidence type="ECO:0000256" key="1">
    <source>
        <dbReference type="SAM" id="MobiDB-lite"/>
    </source>
</evidence>
<feature type="domain" description="BFN" evidence="2">
    <location>
        <begin position="3"/>
        <end position="135"/>
    </location>
</feature>
<dbReference type="Pfam" id="PF02577">
    <property type="entry name" value="BFN_dom"/>
    <property type="match status" value="1"/>
</dbReference>
<dbReference type="InterPro" id="IPR036104">
    <property type="entry name" value="BFN_sf"/>
</dbReference>
<evidence type="ECO:0000313" key="4">
    <source>
        <dbReference type="Proteomes" id="UP001156666"/>
    </source>
</evidence>
<reference evidence="3" key="1">
    <citation type="journal article" date="2014" name="Int. J. Syst. Evol. Microbiol.">
        <title>Complete genome sequence of Corynebacterium casei LMG S-19264T (=DSM 44701T), isolated from a smear-ripened cheese.</title>
        <authorList>
            <consortium name="US DOE Joint Genome Institute (JGI-PGF)"/>
            <person name="Walter F."/>
            <person name="Albersmeier A."/>
            <person name="Kalinowski J."/>
            <person name="Ruckert C."/>
        </authorList>
    </citation>
    <scope>NUCLEOTIDE SEQUENCE</scope>
    <source>
        <strain evidence="3">NBRC 108769</strain>
    </source>
</reference>
<feature type="region of interest" description="Disordered" evidence="1">
    <location>
        <begin position="145"/>
        <end position="165"/>
    </location>
</feature>
<dbReference type="PANTHER" id="PTHR15160">
    <property type="entry name" value="VON HIPPEL-LINDAU PROTEIN"/>
    <property type="match status" value="1"/>
</dbReference>
<dbReference type="RefSeq" id="WP_235292598.1">
    <property type="nucleotide sequence ID" value="NZ_BSOH01000001.1"/>
</dbReference>
<dbReference type="GO" id="GO:0004518">
    <property type="term" value="F:nuclease activity"/>
    <property type="evidence" value="ECO:0007669"/>
    <property type="project" value="InterPro"/>
</dbReference>
<dbReference type="PANTHER" id="PTHR15160:SF1">
    <property type="entry name" value="VON HIPPEL-LINDAU DISEASE TUMOR SUPPRESSOR"/>
    <property type="match status" value="1"/>
</dbReference>
<dbReference type="AlphaFoldDB" id="A0AA37SKR8"/>
<evidence type="ECO:0000259" key="2">
    <source>
        <dbReference type="PROSITE" id="PS51658"/>
    </source>
</evidence>
<accession>A0AA37SKR8</accession>
<dbReference type="Gene3D" id="3.10.690.10">
    <property type="entry name" value="Bifunctional nuclease domain"/>
    <property type="match status" value="1"/>
</dbReference>
<comment type="caution">
    <text evidence="3">The sequence shown here is derived from an EMBL/GenBank/DDBJ whole genome shotgun (WGS) entry which is preliminary data.</text>
</comment>
<organism evidence="3 4">
    <name type="scientific">Portibacter lacus</name>
    <dbReference type="NCBI Taxonomy" id="1099794"/>
    <lineage>
        <taxon>Bacteria</taxon>
        <taxon>Pseudomonadati</taxon>
        <taxon>Bacteroidota</taxon>
        <taxon>Saprospiria</taxon>
        <taxon>Saprospirales</taxon>
        <taxon>Haliscomenobacteraceae</taxon>
        <taxon>Portibacter</taxon>
    </lineage>
</organism>
<dbReference type="InterPro" id="IPR003729">
    <property type="entry name" value="Bi_nuclease_dom"/>
</dbReference>
<name>A0AA37SKR8_9BACT</name>
<evidence type="ECO:0000313" key="3">
    <source>
        <dbReference type="EMBL" id="GLR15700.1"/>
    </source>
</evidence>
<proteinExistence type="predicted"/>
<gene>
    <name evidence="3" type="ORF">GCM10007940_03150</name>
</gene>
<keyword evidence="4" id="KW-1185">Reference proteome</keyword>
<dbReference type="SUPFAM" id="SSF103256">
    <property type="entry name" value="Hypothetical protein TM0160"/>
    <property type="match status" value="1"/>
</dbReference>
<dbReference type="PROSITE" id="PS51658">
    <property type="entry name" value="BFN"/>
    <property type="match status" value="1"/>
</dbReference>